<protein>
    <submittedName>
        <fullName evidence="2">Uncharacterized protein</fullName>
    </submittedName>
</protein>
<feature type="region of interest" description="Disordered" evidence="1">
    <location>
        <begin position="1"/>
        <end position="22"/>
    </location>
</feature>
<proteinExistence type="predicted"/>
<feature type="non-terminal residue" evidence="2">
    <location>
        <position position="1"/>
    </location>
</feature>
<dbReference type="Proteomes" id="UP000708208">
    <property type="component" value="Unassembled WGS sequence"/>
</dbReference>
<dbReference type="AlphaFoldDB" id="A0A8J2PXN9"/>
<evidence type="ECO:0000313" key="2">
    <source>
        <dbReference type="EMBL" id="CAG7832047.1"/>
    </source>
</evidence>
<feature type="non-terminal residue" evidence="2">
    <location>
        <position position="22"/>
    </location>
</feature>
<dbReference type="EMBL" id="CAJVCH010563293">
    <property type="protein sequence ID" value="CAG7832047.1"/>
    <property type="molecule type" value="Genomic_DNA"/>
</dbReference>
<sequence>RNRSPCLTDRPSLPYTEATIAE</sequence>
<organism evidence="2 3">
    <name type="scientific">Allacma fusca</name>
    <dbReference type="NCBI Taxonomy" id="39272"/>
    <lineage>
        <taxon>Eukaryota</taxon>
        <taxon>Metazoa</taxon>
        <taxon>Ecdysozoa</taxon>
        <taxon>Arthropoda</taxon>
        <taxon>Hexapoda</taxon>
        <taxon>Collembola</taxon>
        <taxon>Symphypleona</taxon>
        <taxon>Sminthuridae</taxon>
        <taxon>Allacma</taxon>
    </lineage>
</organism>
<evidence type="ECO:0000313" key="3">
    <source>
        <dbReference type="Proteomes" id="UP000708208"/>
    </source>
</evidence>
<evidence type="ECO:0000256" key="1">
    <source>
        <dbReference type="SAM" id="MobiDB-lite"/>
    </source>
</evidence>
<keyword evidence="3" id="KW-1185">Reference proteome</keyword>
<comment type="caution">
    <text evidence="2">The sequence shown here is derived from an EMBL/GenBank/DDBJ whole genome shotgun (WGS) entry which is preliminary data.</text>
</comment>
<gene>
    <name evidence="2" type="ORF">AFUS01_LOCUS41757</name>
</gene>
<name>A0A8J2PXN9_9HEXA</name>
<reference evidence="2" key="1">
    <citation type="submission" date="2021-06" db="EMBL/GenBank/DDBJ databases">
        <authorList>
            <person name="Hodson N. C."/>
            <person name="Mongue J. A."/>
            <person name="Jaron S. K."/>
        </authorList>
    </citation>
    <scope>NUCLEOTIDE SEQUENCE</scope>
</reference>
<accession>A0A8J2PXN9</accession>